<name>A0A6G0U269_APHGL</name>
<dbReference type="AlphaFoldDB" id="A0A6G0U269"/>
<protein>
    <submittedName>
        <fullName evidence="1">Uncharacterized protein</fullName>
    </submittedName>
</protein>
<proteinExistence type="predicted"/>
<sequence>MLPAQTNITLEHNTNSVNFNDDGIAVGEGASRELLANSWNKGEQLCCVEFSCRVLSGIDSLAVMFLYHLKIDFVGEHISASASISSNSSSKFSDLNKLVSIKGFGKSSISEFSTICECLNDVLEIGLGVQSQFRNPFLFTFLTSLAVKFSTVYVYDDGGCHLYYNSSKKKKTNRSDPTLPWLMFTVYTLLRLEMSLSQSLVEKNPCQSIITYGSMTSGSPVSFALVKTSCHSLNVSPFSQLPVTPSI</sequence>
<keyword evidence="2" id="KW-1185">Reference proteome</keyword>
<dbReference type="Proteomes" id="UP000475862">
    <property type="component" value="Unassembled WGS sequence"/>
</dbReference>
<dbReference type="EMBL" id="VYZN01000009">
    <property type="protein sequence ID" value="KAE9542880.1"/>
    <property type="molecule type" value="Genomic_DNA"/>
</dbReference>
<comment type="caution">
    <text evidence="1">The sequence shown here is derived from an EMBL/GenBank/DDBJ whole genome shotgun (WGS) entry which is preliminary data.</text>
</comment>
<evidence type="ECO:0000313" key="2">
    <source>
        <dbReference type="Proteomes" id="UP000475862"/>
    </source>
</evidence>
<evidence type="ECO:0000313" key="1">
    <source>
        <dbReference type="EMBL" id="KAE9542880.1"/>
    </source>
</evidence>
<gene>
    <name evidence="1" type="ORF">AGLY_002791</name>
</gene>
<accession>A0A6G0U269</accession>
<reference evidence="1 2" key="1">
    <citation type="submission" date="2019-08" db="EMBL/GenBank/DDBJ databases">
        <title>The genome of the soybean aphid Biotype 1, its phylome, world population structure and adaptation to the North American continent.</title>
        <authorList>
            <person name="Giordano R."/>
            <person name="Donthu R.K."/>
            <person name="Hernandez A.G."/>
            <person name="Wright C.L."/>
            <person name="Zimin A.V."/>
        </authorList>
    </citation>
    <scope>NUCLEOTIDE SEQUENCE [LARGE SCALE GENOMIC DNA]</scope>
    <source>
        <tissue evidence="1">Whole aphids</tissue>
    </source>
</reference>
<organism evidence="1 2">
    <name type="scientific">Aphis glycines</name>
    <name type="common">Soybean aphid</name>
    <dbReference type="NCBI Taxonomy" id="307491"/>
    <lineage>
        <taxon>Eukaryota</taxon>
        <taxon>Metazoa</taxon>
        <taxon>Ecdysozoa</taxon>
        <taxon>Arthropoda</taxon>
        <taxon>Hexapoda</taxon>
        <taxon>Insecta</taxon>
        <taxon>Pterygota</taxon>
        <taxon>Neoptera</taxon>
        <taxon>Paraneoptera</taxon>
        <taxon>Hemiptera</taxon>
        <taxon>Sternorrhyncha</taxon>
        <taxon>Aphidomorpha</taxon>
        <taxon>Aphidoidea</taxon>
        <taxon>Aphididae</taxon>
        <taxon>Aphidini</taxon>
        <taxon>Aphis</taxon>
        <taxon>Aphis</taxon>
    </lineage>
</organism>